<reference evidence="1 2" key="1">
    <citation type="journal article" date="2016" name="Nat. Commun.">
        <title>Thousands of microbial genomes shed light on interconnected biogeochemical processes in an aquifer system.</title>
        <authorList>
            <person name="Anantharaman K."/>
            <person name="Brown C.T."/>
            <person name="Hug L.A."/>
            <person name="Sharon I."/>
            <person name="Castelle C.J."/>
            <person name="Probst A.J."/>
            <person name="Thomas B.C."/>
            <person name="Singh A."/>
            <person name="Wilkins M.J."/>
            <person name="Karaoz U."/>
            <person name="Brodie E.L."/>
            <person name="Williams K.H."/>
            <person name="Hubbard S.S."/>
            <person name="Banfield J.F."/>
        </authorList>
    </citation>
    <scope>NUCLEOTIDE SEQUENCE [LARGE SCALE GENOMIC DNA]</scope>
</reference>
<protein>
    <submittedName>
        <fullName evidence="1">Uncharacterized protein</fullName>
    </submittedName>
</protein>
<dbReference type="AlphaFoldDB" id="A0A1F6NRD4"/>
<name>A0A1F6NRD4_9BACT</name>
<accession>A0A1F6NRD4</accession>
<organism evidence="1 2">
    <name type="scientific">Candidatus Magasanikbacteria bacterium RIFOXYC12_FULL_33_11</name>
    <dbReference type="NCBI Taxonomy" id="1798701"/>
    <lineage>
        <taxon>Bacteria</taxon>
        <taxon>Candidatus Magasanikiibacteriota</taxon>
    </lineage>
</organism>
<evidence type="ECO:0000313" key="2">
    <source>
        <dbReference type="Proteomes" id="UP000178349"/>
    </source>
</evidence>
<evidence type="ECO:0000313" key="1">
    <source>
        <dbReference type="EMBL" id="OGH86323.1"/>
    </source>
</evidence>
<gene>
    <name evidence="1" type="ORF">A2493_01030</name>
</gene>
<proteinExistence type="predicted"/>
<sequence>MVIIDNFNKKCLDLAVCGSLKGDQYMSRSFGARPPSGGNWQIGKTEASVRFVSDAQKFLASCEDETMKNRLQEGIDKVKRGEMVLTEGTSPSDFLQNY</sequence>
<comment type="caution">
    <text evidence="1">The sequence shown here is derived from an EMBL/GenBank/DDBJ whole genome shotgun (WGS) entry which is preliminary data.</text>
</comment>
<dbReference type="EMBL" id="MFQW01000024">
    <property type="protein sequence ID" value="OGH86323.1"/>
    <property type="molecule type" value="Genomic_DNA"/>
</dbReference>
<dbReference type="Proteomes" id="UP000178349">
    <property type="component" value="Unassembled WGS sequence"/>
</dbReference>